<proteinExistence type="predicted"/>
<dbReference type="Pfam" id="PF10996">
    <property type="entry name" value="Beta-Casp"/>
    <property type="match status" value="1"/>
</dbReference>
<dbReference type="InterPro" id="IPR022712">
    <property type="entry name" value="Beta_Casp"/>
</dbReference>
<dbReference type="AlphaFoldDB" id="A0A1H1NM32"/>
<dbReference type="SMART" id="SM00849">
    <property type="entry name" value="Lactamase_B"/>
    <property type="match status" value="1"/>
</dbReference>
<evidence type="ECO:0000313" key="4">
    <source>
        <dbReference type="EMBL" id="SDR99977.1"/>
    </source>
</evidence>
<sequence length="480" mass="53589">MSETFPRIDHHGAVQGVTGSCHQLWLTEHDSLLIDCGMFQGAELSNAGAGAGKLEIEFDLASVRALIATHVHIDHVGRLPWLIAAGFKGPVHCTEPSAMLMPAVLEDAFMLGVKRDRALAERFLSHVEPMLNGHAYREWVPVIERDDLVCRVRFRQAGHILGSAWVEVDIRYPASGAKHRIVFSGDLGAPHAPLLPPPKPAWQADVVVLESTYGDRQHEDRRTRRDRLQKALESALSDGGTVLIPAFSIGRTQELLYEIEAIISTAKKRKKRGPGKALDWENLPIILDAPLATRFTTLYRELKPWWDKEALRRVREGHKPLGFEQLLTVDSHDKHMAMVNRLAQTRQPAVVITSNGMCSAGRIVNYLKAMLHDPRHNVLFVGYQARGTPGRDIQEHGPRGGWVELDGERYDIRAGIETLGGYSAHADQKGLVRFVTGMRHWPKQVRLVHGDDGAKQRLGGLLRDAARRKGHDMEVVIPEH</sequence>
<keyword evidence="1" id="KW-0378">Hydrolase</keyword>
<dbReference type="PANTHER" id="PTHR11203">
    <property type="entry name" value="CLEAVAGE AND POLYADENYLATION SPECIFICITY FACTOR FAMILY MEMBER"/>
    <property type="match status" value="1"/>
</dbReference>
<dbReference type="CDD" id="cd16295">
    <property type="entry name" value="TTHA0252-CPSF-like_MBL-fold"/>
    <property type="match status" value="1"/>
</dbReference>
<dbReference type="PROSITE" id="PS51257">
    <property type="entry name" value="PROKAR_LIPOPROTEIN"/>
    <property type="match status" value="1"/>
</dbReference>
<dbReference type="Gene3D" id="3.40.50.10890">
    <property type="match status" value="1"/>
</dbReference>
<dbReference type="GO" id="GO:0004521">
    <property type="term" value="F:RNA endonuclease activity"/>
    <property type="evidence" value="ECO:0007669"/>
    <property type="project" value="TreeGrafter"/>
</dbReference>
<dbReference type="InterPro" id="IPR036866">
    <property type="entry name" value="RibonucZ/Hydroxyglut_hydro"/>
</dbReference>
<dbReference type="Proteomes" id="UP000243207">
    <property type="component" value="Chromosome I"/>
</dbReference>
<dbReference type="EMBL" id="LT629736">
    <property type="protein sequence ID" value="SDR99977.1"/>
    <property type="molecule type" value="Genomic_DNA"/>
</dbReference>
<dbReference type="SMART" id="SM01027">
    <property type="entry name" value="Beta-Casp"/>
    <property type="match status" value="1"/>
</dbReference>
<dbReference type="InterPro" id="IPR050698">
    <property type="entry name" value="MBL"/>
</dbReference>
<dbReference type="InterPro" id="IPR011108">
    <property type="entry name" value="RMMBL"/>
</dbReference>
<evidence type="ECO:0000256" key="1">
    <source>
        <dbReference type="ARBA" id="ARBA00022801"/>
    </source>
</evidence>
<dbReference type="OrthoDB" id="9803916at2"/>
<protein>
    <submittedName>
        <fullName evidence="4">Metallo-beta-lactamase family protein</fullName>
    </submittedName>
</protein>
<organism evidence="4 5">
    <name type="scientific">Halopseudomonas xinjiangensis</name>
    <dbReference type="NCBI Taxonomy" id="487184"/>
    <lineage>
        <taxon>Bacteria</taxon>
        <taxon>Pseudomonadati</taxon>
        <taxon>Pseudomonadota</taxon>
        <taxon>Gammaproteobacteria</taxon>
        <taxon>Pseudomonadales</taxon>
        <taxon>Pseudomonadaceae</taxon>
        <taxon>Halopseudomonas</taxon>
    </lineage>
</organism>
<evidence type="ECO:0000259" key="3">
    <source>
        <dbReference type="SMART" id="SM01027"/>
    </source>
</evidence>
<dbReference type="GO" id="GO:0016787">
    <property type="term" value="F:hydrolase activity"/>
    <property type="evidence" value="ECO:0007669"/>
    <property type="project" value="UniProtKB-KW"/>
</dbReference>
<dbReference type="PANTHER" id="PTHR11203:SF37">
    <property type="entry name" value="INTEGRATOR COMPLEX SUBUNIT 11"/>
    <property type="match status" value="1"/>
</dbReference>
<dbReference type="SUPFAM" id="SSF56281">
    <property type="entry name" value="Metallo-hydrolase/oxidoreductase"/>
    <property type="match status" value="1"/>
</dbReference>
<accession>A0A1H1NM32</accession>
<dbReference type="Pfam" id="PF07521">
    <property type="entry name" value="RMMBL"/>
    <property type="match status" value="1"/>
</dbReference>
<dbReference type="Pfam" id="PF00753">
    <property type="entry name" value="Lactamase_B"/>
    <property type="match status" value="1"/>
</dbReference>
<dbReference type="RefSeq" id="WP_093391862.1">
    <property type="nucleotide sequence ID" value="NZ_LT629736.1"/>
</dbReference>
<keyword evidence="5" id="KW-1185">Reference proteome</keyword>
<dbReference type="STRING" id="487184.SAMN05216421_0717"/>
<feature type="domain" description="Beta-Casp" evidence="3">
    <location>
        <begin position="252"/>
        <end position="393"/>
    </location>
</feature>
<dbReference type="InterPro" id="IPR001279">
    <property type="entry name" value="Metallo-B-lactamas"/>
</dbReference>
<gene>
    <name evidence="4" type="ORF">SAMN05216421_0717</name>
</gene>
<evidence type="ECO:0000259" key="2">
    <source>
        <dbReference type="SMART" id="SM00849"/>
    </source>
</evidence>
<dbReference type="Gene3D" id="3.60.15.10">
    <property type="entry name" value="Ribonuclease Z/Hydroxyacylglutathione hydrolase-like"/>
    <property type="match status" value="1"/>
</dbReference>
<name>A0A1H1NM32_9GAMM</name>
<feature type="domain" description="Metallo-beta-lactamase" evidence="2">
    <location>
        <begin position="18"/>
        <end position="236"/>
    </location>
</feature>
<evidence type="ECO:0000313" key="5">
    <source>
        <dbReference type="Proteomes" id="UP000243207"/>
    </source>
</evidence>
<reference evidence="5" key="1">
    <citation type="submission" date="2016-10" db="EMBL/GenBank/DDBJ databases">
        <authorList>
            <person name="Varghese N."/>
            <person name="Submissions S."/>
        </authorList>
    </citation>
    <scope>NUCLEOTIDE SEQUENCE [LARGE SCALE GENOMIC DNA]</scope>
    <source>
        <strain evidence="5">NRRL B-51270</strain>
    </source>
</reference>